<proteinExistence type="predicted"/>
<dbReference type="PANTHER" id="PTHR42954:SF2">
    <property type="entry name" value="FE(2+) TRANSPORT PROTEIN A"/>
    <property type="match status" value="1"/>
</dbReference>
<dbReference type="Gene3D" id="2.30.30.90">
    <property type="match status" value="2"/>
</dbReference>
<feature type="domain" description="Ferrous iron transporter FeoA-like" evidence="2">
    <location>
        <begin position="1"/>
        <end position="72"/>
    </location>
</feature>
<protein>
    <submittedName>
        <fullName evidence="3">Iron transporter FeoA</fullName>
    </submittedName>
</protein>
<evidence type="ECO:0000256" key="1">
    <source>
        <dbReference type="ARBA" id="ARBA00023004"/>
    </source>
</evidence>
<dbReference type="Pfam" id="PF04023">
    <property type="entry name" value="FeoA"/>
    <property type="match status" value="1"/>
</dbReference>
<dbReference type="InterPro" id="IPR038157">
    <property type="entry name" value="FeoA_core_dom"/>
</dbReference>
<keyword evidence="1" id="KW-0408">Iron</keyword>
<comment type="caution">
    <text evidence="3">The sequence shown here is derived from an EMBL/GenBank/DDBJ whole genome shotgun (WGS) entry which is preliminary data.</text>
</comment>
<dbReference type="InterPro" id="IPR008988">
    <property type="entry name" value="Transcriptional_repressor_C"/>
</dbReference>
<dbReference type="PANTHER" id="PTHR42954">
    <property type="entry name" value="FE(2+) TRANSPORT PROTEIN A"/>
    <property type="match status" value="1"/>
</dbReference>
<dbReference type="SMART" id="SM00899">
    <property type="entry name" value="FeoA"/>
    <property type="match status" value="2"/>
</dbReference>
<reference evidence="3 4" key="1">
    <citation type="submission" date="2015-06" db="EMBL/GenBank/DDBJ databases">
        <title>Genome sequencing of Thermotogales isolates from hydrothermal vents.</title>
        <authorList>
            <person name="Haverkamp T.H."/>
            <person name="Kublanov I.V."/>
            <person name="Nesbo C.L."/>
        </authorList>
    </citation>
    <scope>NUCLEOTIDE SEQUENCE [LARGE SCALE GENOMIC DNA]</scope>
    <source>
        <strain evidence="4">ik275mar</strain>
    </source>
</reference>
<accession>A0ABX3ILF1</accession>
<dbReference type="EMBL" id="LBFC01000001">
    <property type="protein sequence ID" value="ONN28114.1"/>
    <property type="molecule type" value="Genomic_DNA"/>
</dbReference>
<dbReference type="Proteomes" id="UP000242616">
    <property type="component" value="Unassembled WGS sequence"/>
</dbReference>
<organism evidence="3 4">
    <name type="scientific">Thermosipho affectus</name>
    <dbReference type="NCBI Taxonomy" id="660294"/>
    <lineage>
        <taxon>Bacteria</taxon>
        <taxon>Thermotogati</taxon>
        <taxon>Thermotogota</taxon>
        <taxon>Thermotogae</taxon>
        <taxon>Thermotogales</taxon>
        <taxon>Fervidobacteriaceae</taxon>
        <taxon>Thermosipho</taxon>
    </lineage>
</organism>
<dbReference type="InterPro" id="IPR007167">
    <property type="entry name" value="Fe-transptr_FeoA-like"/>
</dbReference>
<evidence type="ECO:0000259" key="2">
    <source>
        <dbReference type="SMART" id="SM00899"/>
    </source>
</evidence>
<dbReference type="RefSeq" id="WP_075665069.1">
    <property type="nucleotide sequence ID" value="NZ_LBFC01000001.1"/>
</dbReference>
<sequence>MTLDQVPECTKVKILSIMDSNIRNRILGLGIVPGSVVEVVRTSPMGDPRMYRVFNKTISLRNSEANLVEVELLNDSIPLIFASDGEYIVEKLCGGRMFRVKVEKLGVSVGVKLKISNGELYIHEKKVVIGSGMKRKIILRRG</sequence>
<gene>
    <name evidence="3" type="ORF">XJ44_00135</name>
</gene>
<evidence type="ECO:0000313" key="4">
    <source>
        <dbReference type="Proteomes" id="UP000242616"/>
    </source>
</evidence>
<dbReference type="SUPFAM" id="SSF50037">
    <property type="entry name" value="C-terminal domain of transcriptional repressors"/>
    <property type="match status" value="1"/>
</dbReference>
<name>A0ABX3ILF1_9BACT</name>
<keyword evidence="4" id="KW-1185">Reference proteome</keyword>
<evidence type="ECO:0000313" key="3">
    <source>
        <dbReference type="EMBL" id="ONN28114.1"/>
    </source>
</evidence>
<feature type="domain" description="Ferrous iron transporter FeoA-like" evidence="2">
    <location>
        <begin position="77"/>
        <end position="141"/>
    </location>
</feature>
<dbReference type="InterPro" id="IPR052713">
    <property type="entry name" value="FeoA"/>
</dbReference>